<sequence length="299" mass="32778">MSTTTPERVQQPAPSRKVEVYDFRRPTTLVREHHRILEMAFESFARQWGTQLTARVRVVSQVNLAAVAMRTYDDYVAELPVTTTFVVCELEGIGPRAVLQFPHTDALTWIAHMLGAGPSIPVVDRKFTDVERTLVTSLLTETLRDLRHSMGRLLENPLRISSIQHNSQFAQAAPTAELMIVAELDLRVGERACRATLAVPSVALLPHLGEANPADDPADATRRTRQHVARSLVDVTVELTGASMTPTEVLDLAVGDVVHVPHAQSRPLDVIVDGHVLARGAVGSSGSRLACRIVTTEEN</sequence>
<name>A0A1N6N5F0_9MICO</name>
<dbReference type="GO" id="GO:0050918">
    <property type="term" value="P:positive chemotaxis"/>
    <property type="evidence" value="ECO:0007669"/>
    <property type="project" value="TreeGrafter"/>
</dbReference>
<evidence type="ECO:0000256" key="2">
    <source>
        <dbReference type="ARBA" id="ARBA00004202"/>
    </source>
</evidence>
<keyword evidence="7" id="KW-0283">Flagellar rotation</keyword>
<keyword evidence="9" id="KW-0975">Bacterial flagellum</keyword>
<keyword evidence="11" id="KW-0966">Cell projection</keyword>
<evidence type="ECO:0000256" key="5">
    <source>
        <dbReference type="ARBA" id="ARBA00022475"/>
    </source>
</evidence>
<feature type="domain" description="Flagellar motor switch protein FliN-like C-terminal" evidence="10">
    <location>
        <begin position="228"/>
        <end position="294"/>
    </location>
</feature>
<dbReference type="PIRSF" id="PIRSF002888">
    <property type="entry name" value="FliM"/>
    <property type="match status" value="1"/>
</dbReference>
<dbReference type="SUPFAM" id="SSF103039">
    <property type="entry name" value="CheC-like"/>
    <property type="match status" value="1"/>
</dbReference>
<dbReference type="InterPro" id="IPR001689">
    <property type="entry name" value="Flag_FliM"/>
</dbReference>
<dbReference type="GO" id="GO:0009425">
    <property type="term" value="C:bacterial-type flagellum basal body"/>
    <property type="evidence" value="ECO:0007669"/>
    <property type="project" value="UniProtKB-SubCell"/>
</dbReference>
<protein>
    <recommendedName>
        <fullName evidence="4">Flagellar motor switch protein FliM</fullName>
    </recommendedName>
</protein>
<evidence type="ECO:0000256" key="8">
    <source>
        <dbReference type="ARBA" id="ARBA00023136"/>
    </source>
</evidence>
<dbReference type="Pfam" id="PF02154">
    <property type="entry name" value="FliM"/>
    <property type="match status" value="1"/>
</dbReference>
<reference evidence="12" key="1">
    <citation type="submission" date="2017-01" db="EMBL/GenBank/DDBJ databases">
        <authorList>
            <person name="Varghese N."/>
            <person name="Submissions S."/>
        </authorList>
    </citation>
    <scope>NUCLEOTIDE SEQUENCE [LARGE SCALE GENOMIC DNA]</scope>
    <source>
        <strain evidence="12">3bp</strain>
    </source>
</reference>
<dbReference type="RefSeq" id="WP_061266698.1">
    <property type="nucleotide sequence ID" value="NZ_FTMI01000001.1"/>
</dbReference>
<proteinExistence type="inferred from homology"/>
<dbReference type="GO" id="GO:0005886">
    <property type="term" value="C:plasma membrane"/>
    <property type="evidence" value="ECO:0007669"/>
    <property type="project" value="UniProtKB-SubCell"/>
</dbReference>
<dbReference type="Gene3D" id="2.30.330.10">
    <property type="entry name" value="SpoA-like"/>
    <property type="match status" value="1"/>
</dbReference>
<keyword evidence="12" id="KW-1185">Reference proteome</keyword>
<keyword evidence="8" id="KW-0472">Membrane</keyword>
<dbReference type="GO" id="GO:0003774">
    <property type="term" value="F:cytoskeletal motor activity"/>
    <property type="evidence" value="ECO:0007669"/>
    <property type="project" value="InterPro"/>
</dbReference>
<keyword evidence="6" id="KW-0145">Chemotaxis</keyword>
<dbReference type="GO" id="GO:0071978">
    <property type="term" value="P:bacterial-type flagellum-dependent swarming motility"/>
    <property type="evidence" value="ECO:0007669"/>
    <property type="project" value="TreeGrafter"/>
</dbReference>
<evidence type="ECO:0000313" key="11">
    <source>
        <dbReference type="EMBL" id="SIP87273.1"/>
    </source>
</evidence>
<evidence type="ECO:0000256" key="1">
    <source>
        <dbReference type="ARBA" id="ARBA00004117"/>
    </source>
</evidence>
<comment type="subcellular location">
    <subcellularLocation>
        <location evidence="1">Bacterial flagellum basal body</location>
    </subcellularLocation>
    <subcellularLocation>
        <location evidence="2">Cell membrane</location>
        <topology evidence="2">Peripheral membrane protein</topology>
    </subcellularLocation>
</comment>
<dbReference type="PANTHER" id="PTHR30034">
    <property type="entry name" value="FLAGELLAR MOTOR SWITCH PROTEIN FLIM"/>
    <property type="match status" value="1"/>
</dbReference>
<keyword evidence="11" id="KW-0969">Cilium</keyword>
<dbReference type="Gene3D" id="3.40.1550.10">
    <property type="entry name" value="CheC-like"/>
    <property type="match status" value="1"/>
</dbReference>
<dbReference type="InterPro" id="IPR036429">
    <property type="entry name" value="SpoA-like_sf"/>
</dbReference>
<evidence type="ECO:0000313" key="12">
    <source>
        <dbReference type="Proteomes" id="UP000186235"/>
    </source>
</evidence>
<evidence type="ECO:0000256" key="4">
    <source>
        <dbReference type="ARBA" id="ARBA00021898"/>
    </source>
</evidence>
<dbReference type="GeneID" id="95685629"/>
<dbReference type="SUPFAM" id="SSF101801">
    <property type="entry name" value="Surface presentation of antigens (SPOA)"/>
    <property type="match status" value="1"/>
</dbReference>
<evidence type="ECO:0000256" key="9">
    <source>
        <dbReference type="ARBA" id="ARBA00023143"/>
    </source>
</evidence>
<dbReference type="InterPro" id="IPR028976">
    <property type="entry name" value="CheC-like_sf"/>
</dbReference>
<evidence type="ECO:0000256" key="3">
    <source>
        <dbReference type="ARBA" id="ARBA00011049"/>
    </source>
</evidence>
<dbReference type="InterPro" id="IPR001543">
    <property type="entry name" value="FliN-like_C"/>
</dbReference>
<keyword evidence="11" id="KW-0282">Flagellum</keyword>
<evidence type="ECO:0000259" key="10">
    <source>
        <dbReference type="Pfam" id="PF01052"/>
    </source>
</evidence>
<gene>
    <name evidence="11" type="ORF">SAMN05518682_0157</name>
</gene>
<dbReference type="AlphaFoldDB" id="A0A1N6N5F0"/>
<organism evidence="11 12">
    <name type="scientific">Cellulosimicrobium aquatile</name>
    <dbReference type="NCBI Taxonomy" id="1612203"/>
    <lineage>
        <taxon>Bacteria</taxon>
        <taxon>Bacillati</taxon>
        <taxon>Actinomycetota</taxon>
        <taxon>Actinomycetes</taxon>
        <taxon>Micrococcales</taxon>
        <taxon>Promicromonosporaceae</taxon>
        <taxon>Cellulosimicrobium</taxon>
    </lineage>
</organism>
<dbReference type="PANTHER" id="PTHR30034:SF6">
    <property type="entry name" value="YOP PROTEINS TRANSLOCATION PROTEIN Q"/>
    <property type="match status" value="1"/>
</dbReference>
<dbReference type="Pfam" id="PF01052">
    <property type="entry name" value="FliMN_C"/>
    <property type="match status" value="1"/>
</dbReference>
<dbReference type="Proteomes" id="UP000186235">
    <property type="component" value="Unassembled WGS sequence"/>
</dbReference>
<dbReference type="CDD" id="cd17908">
    <property type="entry name" value="FliM"/>
    <property type="match status" value="1"/>
</dbReference>
<keyword evidence="5" id="KW-1003">Cell membrane</keyword>
<accession>A0A1N6N5F0</accession>
<dbReference type="EMBL" id="FTMI01000001">
    <property type="protein sequence ID" value="SIP87273.1"/>
    <property type="molecule type" value="Genomic_DNA"/>
</dbReference>
<evidence type="ECO:0000256" key="7">
    <source>
        <dbReference type="ARBA" id="ARBA00022779"/>
    </source>
</evidence>
<comment type="similarity">
    <text evidence="3">Belongs to the FliM family.</text>
</comment>
<evidence type="ECO:0000256" key="6">
    <source>
        <dbReference type="ARBA" id="ARBA00022500"/>
    </source>
</evidence>